<dbReference type="GO" id="GO:0005886">
    <property type="term" value="C:plasma membrane"/>
    <property type="evidence" value="ECO:0007669"/>
    <property type="project" value="UniProtKB-SubCell"/>
</dbReference>
<dbReference type="PROSITE" id="PS00211">
    <property type="entry name" value="ABC_TRANSPORTER_1"/>
    <property type="match status" value="1"/>
</dbReference>
<dbReference type="InterPro" id="IPR003593">
    <property type="entry name" value="AAA+_ATPase"/>
</dbReference>
<organism evidence="14 15">
    <name type="scientific">Rhodococcus oxybenzonivorans</name>
    <dbReference type="NCBI Taxonomy" id="1990687"/>
    <lineage>
        <taxon>Bacteria</taxon>
        <taxon>Bacillati</taxon>
        <taxon>Actinomycetota</taxon>
        <taxon>Actinomycetes</taxon>
        <taxon>Mycobacteriales</taxon>
        <taxon>Nocardiaceae</taxon>
        <taxon>Rhodococcus</taxon>
    </lineage>
</organism>
<feature type="transmembrane region" description="Helical" evidence="11">
    <location>
        <begin position="184"/>
        <end position="206"/>
    </location>
</feature>
<evidence type="ECO:0000256" key="8">
    <source>
        <dbReference type="ARBA" id="ARBA00023136"/>
    </source>
</evidence>
<keyword evidence="15" id="KW-1185">Reference proteome</keyword>
<feature type="transmembrane region" description="Helical" evidence="11">
    <location>
        <begin position="969"/>
        <end position="990"/>
    </location>
</feature>
<keyword evidence="8 11" id="KW-0472">Membrane</keyword>
<evidence type="ECO:0000256" key="2">
    <source>
        <dbReference type="ARBA" id="ARBA00022448"/>
    </source>
</evidence>
<dbReference type="PROSITE" id="PS50929">
    <property type="entry name" value="ABC_TM1F"/>
    <property type="match status" value="2"/>
</dbReference>
<feature type="domain" description="ABC transmembrane type-1" evidence="13">
    <location>
        <begin position="749"/>
        <end position="1031"/>
    </location>
</feature>
<feature type="transmembrane region" description="Helical" evidence="11">
    <location>
        <begin position="785"/>
        <end position="809"/>
    </location>
</feature>
<dbReference type="SMART" id="SM00382">
    <property type="entry name" value="AAA"/>
    <property type="match status" value="2"/>
</dbReference>
<comment type="subcellular location">
    <subcellularLocation>
        <location evidence="1">Cell membrane</location>
        <topology evidence="1">Multi-pass membrane protein</topology>
    </subcellularLocation>
</comment>
<dbReference type="PANTHER" id="PTHR43394">
    <property type="entry name" value="ATP-DEPENDENT PERMEASE MDL1, MITOCHONDRIAL"/>
    <property type="match status" value="1"/>
</dbReference>
<evidence type="ECO:0000256" key="4">
    <source>
        <dbReference type="ARBA" id="ARBA00022692"/>
    </source>
</evidence>
<keyword evidence="4 11" id="KW-0812">Transmembrane</keyword>
<keyword evidence="5" id="KW-0547">Nucleotide-binding</keyword>
<evidence type="ECO:0000256" key="3">
    <source>
        <dbReference type="ARBA" id="ARBA00022475"/>
    </source>
</evidence>
<feature type="transmembrane region" description="Helical" evidence="11">
    <location>
        <begin position="75"/>
        <end position="98"/>
    </location>
</feature>
<evidence type="ECO:0000313" key="14">
    <source>
        <dbReference type="EMBL" id="AWK73625.1"/>
    </source>
</evidence>
<evidence type="ECO:0000313" key="15">
    <source>
        <dbReference type="Proteomes" id="UP000245711"/>
    </source>
</evidence>
<feature type="transmembrane region" description="Helical" evidence="11">
    <location>
        <begin position="747"/>
        <end position="773"/>
    </location>
</feature>
<dbReference type="SUPFAM" id="SSF52540">
    <property type="entry name" value="P-loop containing nucleoside triphosphate hydrolases"/>
    <property type="match status" value="2"/>
</dbReference>
<comment type="similarity">
    <text evidence="9">Belongs to the ABC transporter superfamily. Lipid exporter (TC 3.A.1.106) family.</text>
</comment>
<gene>
    <name evidence="14" type="ORF">CBI38_20690</name>
</gene>
<keyword evidence="6 14" id="KW-0067">ATP-binding</keyword>
<dbReference type="InterPro" id="IPR003439">
    <property type="entry name" value="ABC_transporter-like_ATP-bd"/>
</dbReference>
<evidence type="ECO:0000256" key="5">
    <source>
        <dbReference type="ARBA" id="ARBA00022741"/>
    </source>
</evidence>
<feature type="domain" description="ABC transmembrane type-1" evidence="13">
    <location>
        <begin position="75"/>
        <end position="356"/>
    </location>
</feature>
<dbReference type="PANTHER" id="PTHR43394:SF1">
    <property type="entry name" value="ATP-BINDING CASSETTE SUB-FAMILY B MEMBER 10, MITOCHONDRIAL"/>
    <property type="match status" value="1"/>
</dbReference>
<proteinExistence type="inferred from homology"/>
<dbReference type="InterPro" id="IPR027417">
    <property type="entry name" value="P-loop_NTPase"/>
</dbReference>
<evidence type="ECO:0000259" key="12">
    <source>
        <dbReference type="PROSITE" id="PS50893"/>
    </source>
</evidence>
<protein>
    <submittedName>
        <fullName evidence="14">ABC transporter ATP-binding protein</fullName>
    </submittedName>
</protein>
<keyword evidence="2" id="KW-0813">Transport</keyword>
<evidence type="ECO:0000256" key="9">
    <source>
        <dbReference type="ARBA" id="ARBA00061644"/>
    </source>
</evidence>
<feature type="domain" description="ABC transporter" evidence="12">
    <location>
        <begin position="390"/>
        <end position="627"/>
    </location>
</feature>
<dbReference type="GO" id="GO:0005524">
    <property type="term" value="F:ATP binding"/>
    <property type="evidence" value="ECO:0007669"/>
    <property type="project" value="UniProtKB-KW"/>
</dbReference>
<dbReference type="Gene3D" id="1.20.1560.10">
    <property type="entry name" value="ABC transporter type 1, transmembrane domain"/>
    <property type="match status" value="2"/>
</dbReference>
<dbReference type="KEGG" id="roz:CBI38_20690"/>
<feature type="transmembrane region" description="Helical" evidence="11">
    <location>
        <begin position="110"/>
        <end position="128"/>
    </location>
</feature>
<accession>A0A2S2BYA7</accession>
<dbReference type="InterPro" id="IPR039421">
    <property type="entry name" value="Type_1_exporter"/>
</dbReference>
<feature type="transmembrane region" description="Helical" evidence="11">
    <location>
        <begin position="297"/>
        <end position="321"/>
    </location>
</feature>
<feature type="compositionally biased region" description="Gly residues" evidence="10">
    <location>
        <begin position="682"/>
        <end position="692"/>
    </location>
</feature>
<feature type="transmembrane region" description="Helical" evidence="11">
    <location>
        <begin position="855"/>
        <end position="880"/>
    </location>
</feature>
<evidence type="ECO:0000259" key="13">
    <source>
        <dbReference type="PROSITE" id="PS50929"/>
    </source>
</evidence>
<dbReference type="InterPro" id="IPR017871">
    <property type="entry name" value="ABC_transporter-like_CS"/>
</dbReference>
<dbReference type="Gene3D" id="3.40.50.300">
    <property type="entry name" value="P-loop containing nucleotide triphosphate hydrolases"/>
    <property type="match status" value="2"/>
</dbReference>
<dbReference type="InterPro" id="IPR036640">
    <property type="entry name" value="ABC1_TM_sf"/>
</dbReference>
<feature type="transmembrane region" description="Helical" evidence="11">
    <location>
        <begin position="1002"/>
        <end position="1019"/>
    </location>
</feature>
<dbReference type="SUPFAM" id="SSF90123">
    <property type="entry name" value="ABC transporter transmembrane region"/>
    <property type="match status" value="2"/>
</dbReference>
<dbReference type="InterPro" id="IPR011527">
    <property type="entry name" value="ABC1_TM_dom"/>
</dbReference>
<feature type="region of interest" description="Disordered" evidence="10">
    <location>
        <begin position="673"/>
        <end position="692"/>
    </location>
</feature>
<evidence type="ECO:0000256" key="6">
    <source>
        <dbReference type="ARBA" id="ARBA00022840"/>
    </source>
</evidence>
<name>A0A2S2BYA7_9NOCA</name>
<evidence type="ECO:0000256" key="10">
    <source>
        <dbReference type="SAM" id="MobiDB-lite"/>
    </source>
</evidence>
<feature type="transmembrane region" description="Helical" evidence="11">
    <location>
        <begin position="212"/>
        <end position="231"/>
    </location>
</feature>
<dbReference type="OrthoDB" id="9806127at2"/>
<dbReference type="Pfam" id="PF00005">
    <property type="entry name" value="ABC_tran"/>
    <property type="match status" value="2"/>
</dbReference>
<keyword evidence="3" id="KW-1003">Cell membrane</keyword>
<keyword evidence="7 11" id="KW-1133">Transmembrane helix</keyword>
<dbReference type="EMBL" id="CP021354">
    <property type="protein sequence ID" value="AWK73625.1"/>
    <property type="molecule type" value="Genomic_DNA"/>
</dbReference>
<dbReference type="FunFam" id="3.40.50.300:FF:000299">
    <property type="entry name" value="ABC transporter ATP-binding protein/permease"/>
    <property type="match status" value="2"/>
</dbReference>
<feature type="transmembrane region" description="Helical" evidence="11">
    <location>
        <begin position="327"/>
        <end position="348"/>
    </location>
</feature>
<feature type="domain" description="ABC transporter" evidence="12">
    <location>
        <begin position="1068"/>
        <end position="1303"/>
    </location>
</feature>
<feature type="transmembrane region" description="Helical" evidence="11">
    <location>
        <begin position="886"/>
        <end position="906"/>
    </location>
</feature>
<dbReference type="CDD" id="cd18543">
    <property type="entry name" value="ABC_6TM_Rv0194_D1_like"/>
    <property type="match status" value="1"/>
</dbReference>
<evidence type="ECO:0000256" key="1">
    <source>
        <dbReference type="ARBA" id="ARBA00004651"/>
    </source>
</evidence>
<dbReference type="PROSITE" id="PS50893">
    <property type="entry name" value="ABC_TRANSPORTER_2"/>
    <property type="match status" value="2"/>
</dbReference>
<dbReference type="RefSeq" id="WP_109331795.1">
    <property type="nucleotide sequence ID" value="NZ_CP021354.1"/>
</dbReference>
<evidence type="ECO:0000256" key="7">
    <source>
        <dbReference type="ARBA" id="ARBA00022989"/>
    </source>
</evidence>
<dbReference type="Pfam" id="PF00664">
    <property type="entry name" value="ABC_membrane"/>
    <property type="match status" value="2"/>
</dbReference>
<dbReference type="CDD" id="cd18546">
    <property type="entry name" value="ABC_6TM_Rv0194_D2_like"/>
    <property type="match status" value="1"/>
</dbReference>
<evidence type="ECO:0000256" key="11">
    <source>
        <dbReference type="SAM" id="Phobius"/>
    </source>
</evidence>
<reference evidence="14 15" key="1">
    <citation type="submission" date="2017-05" db="EMBL/GenBank/DDBJ databases">
        <title>Isolation of Rhodococcus sp. S2-17 biodegrading of BP-3.</title>
        <authorList>
            <person name="Lee Y."/>
            <person name="Kim K.H."/>
            <person name="Chun B.H."/>
            <person name="Jung H.S."/>
            <person name="Jeon C.O."/>
        </authorList>
    </citation>
    <scope>NUCLEOTIDE SEQUENCE [LARGE SCALE GENOMIC DNA]</scope>
    <source>
        <strain evidence="14 15">S2-17</strain>
    </source>
</reference>
<dbReference type="GO" id="GO:0016887">
    <property type="term" value="F:ATP hydrolysis activity"/>
    <property type="evidence" value="ECO:0007669"/>
    <property type="project" value="InterPro"/>
</dbReference>
<sequence length="1326" mass="140569">MGPDSQSRHHLRNAATAVSDRSANVDTVANVDTAAGESTSGSVIEREQTRVRDTVRPGWIRRLSAECWTHRRATVGALTVTVVAAGIDISFPLLTKYALDAAGTDRATEVIGIAALLIALLACVRFACQYGRRMLAGKLSLDVQHDLRLGLLGALQRLDGRGQDQIRTGQVVSRSITDLQLVQGLLAMVPLSAGALLQFVLALGIMVWLSPLLTVVALVIVPLVCLVVYAMRPTLFAATWSAQQRAADLAQHVEETVTGVRVVKGFGQERRAVDQLEHHSRALYAERLRAARINSRFTPTMAALPQLGLVGVIAVGGYLALHGSITIGTFLAFATYVTTMTAVTRTLSSVVIMAQLSRAAVERVYEVIDTEPEVADPPHPTPLPGGPLGVDLRSVTFGFEPGRDTLRGLDLQIAPGETVAVVGMAGSGKTALSLLLPRFYAPSSGTVALTSGEDVFDVAQLSAEHLREAVSLVFDEPFLFSDTIAANIALGRPDASAEEIREAATMAAADEFVSALPDGYDTVVGERGLTLSGGQRQRIALARALLTDPRVLILDDATSAVDATTEASIFESLRAGRGRTALVLAHRRSTLSLADRVAVLDGGTIIDSGTVAELDERCALFRALFASPEEGNGSEAGPRAVDPMSTQRIPSAAELWPEGPREVPDAALAATTAGRTPAPATGPGGGGRGGGGPMAGALGNIAATPELQAAVDALPPALESPGLDTRTLRLPEPNFHLSRTLRPVRGLLFAVVACLALDSLAGIAFPSIVRFAIDNGVLPQDSATLWTATAVGIALVAADWLVVAAMTVLTARAGERVLFGLRVRSYAHLQRLGLDYYERELSGRIMTRMTTDVDALSSFIQTGMSTAVVSVLTVVGISVALVVTDLTLALVALAVIPPLVLATLIFRRISSVAYTVSRERISLVNAEFQENIAGLRAAQAYRREEFAARRFAERADSYRRSRMRSQRAISLYFPFIAFLSDLALAAVVFVGARQVAGGETSSGTLVAFVLYLGLLFGPIQQLSQVFDGYQQASVGLLRIGDLLRTPSSIERAAGDHRTRIDGHLRGEVRLRDVGFRYSGAESDALTDIDLHIPAGATVALVGKTGAGKSTIVKLLARFYDPTSGSVLVDDVDLRRYSLGEYRGRLGVVPQEAHLFTGTVATNIAYGRPDASREEIENAARAVGALGTIGRLRGGMRHPIGERGQGLSAGQRQLIALARAELVDPDLLLLDEATATLDPATEQLVLEAGSRVTRRRTSVVVAHRLATAARADVILVIDEGRIVETGSHATLRSAGGHYAGLWDAAESGAGNNRGARTVIDGDPIRWP</sequence>
<dbReference type="GO" id="GO:0015421">
    <property type="term" value="F:ABC-type oligopeptide transporter activity"/>
    <property type="evidence" value="ECO:0007669"/>
    <property type="project" value="TreeGrafter"/>
</dbReference>
<dbReference type="Proteomes" id="UP000245711">
    <property type="component" value="Chromosome"/>
</dbReference>